<dbReference type="Proteomes" id="UP001515683">
    <property type="component" value="Unassembled WGS sequence"/>
</dbReference>
<accession>A0ABX0R7B6</accession>
<name>A0ABX0R7B6_9GAMM</name>
<dbReference type="RefSeq" id="WP_167012233.1">
    <property type="nucleotide sequence ID" value="NZ_VWXF01000001.1"/>
</dbReference>
<dbReference type="EMBL" id="VWXF01000001">
    <property type="protein sequence ID" value="NIF20293.1"/>
    <property type="molecule type" value="Genomic_DNA"/>
</dbReference>
<sequence length="117" mass="13205">MVTKRPSSLGHTVKRYSVVGHGLLHDDDGPVVYFKDYQALLTERELLERQLNNLAAASQHLDAQAEGVQSFLEYCRKLASDYPTSMVAKSLEVIELNAEFHISQLRDQATETDQEVQ</sequence>
<organism evidence="2 3">
    <name type="scientific">Candidatus Pantoea multigeneris</name>
    <dbReference type="NCBI Taxonomy" id="2608357"/>
    <lineage>
        <taxon>Bacteria</taxon>
        <taxon>Pseudomonadati</taxon>
        <taxon>Pseudomonadota</taxon>
        <taxon>Gammaproteobacteria</taxon>
        <taxon>Enterobacterales</taxon>
        <taxon>Erwiniaceae</taxon>
        <taxon>Pantoea</taxon>
    </lineage>
</organism>
<keyword evidence="1" id="KW-0175">Coiled coil</keyword>
<evidence type="ECO:0000313" key="2">
    <source>
        <dbReference type="EMBL" id="NIF20293.1"/>
    </source>
</evidence>
<proteinExistence type="predicted"/>
<protein>
    <submittedName>
        <fullName evidence="2">Uncharacterized protein</fullName>
    </submittedName>
</protein>
<gene>
    <name evidence="2" type="ORF">F3J40_01495</name>
</gene>
<feature type="coiled-coil region" evidence="1">
    <location>
        <begin position="37"/>
        <end position="64"/>
    </location>
</feature>
<comment type="caution">
    <text evidence="2">The sequence shown here is derived from an EMBL/GenBank/DDBJ whole genome shotgun (WGS) entry which is preliminary data.</text>
</comment>
<evidence type="ECO:0000313" key="3">
    <source>
        <dbReference type="Proteomes" id="UP001515683"/>
    </source>
</evidence>
<evidence type="ECO:0000256" key="1">
    <source>
        <dbReference type="SAM" id="Coils"/>
    </source>
</evidence>
<reference evidence="2 3" key="1">
    <citation type="journal article" date="2019" name="bioRxiv">
        <title>Bacteria contribute to plant secondary compound degradation in a generalist herbivore system.</title>
        <authorList>
            <person name="Francoeur C.B."/>
            <person name="Khadempour L."/>
            <person name="Moreira-Soto R.D."/>
            <person name="Gotting K."/>
            <person name="Book A.J."/>
            <person name="Pinto-Tomas A.A."/>
            <person name="Keefover-Ring K."/>
            <person name="Currie C.R."/>
        </authorList>
    </citation>
    <scope>NUCLEOTIDE SEQUENCE [LARGE SCALE GENOMIC DNA]</scope>
    <source>
        <strain evidence="2">Acro-835</strain>
    </source>
</reference>
<keyword evidence="3" id="KW-1185">Reference proteome</keyword>